<evidence type="ECO:0000313" key="2">
    <source>
        <dbReference type="EMBL" id="KAJ8332708.1"/>
    </source>
</evidence>
<keyword evidence="1" id="KW-0812">Transmembrane</keyword>
<comment type="caution">
    <text evidence="2">The sequence shown here is derived from an EMBL/GenBank/DDBJ whole genome shotgun (WGS) entry which is preliminary data.</text>
</comment>
<reference evidence="2" key="1">
    <citation type="journal article" date="2023" name="Science">
        <title>Genome structures resolve the early diversification of teleost fishes.</title>
        <authorList>
            <person name="Parey E."/>
            <person name="Louis A."/>
            <person name="Montfort J."/>
            <person name="Bouchez O."/>
            <person name="Roques C."/>
            <person name="Iampietro C."/>
            <person name="Lluch J."/>
            <person name="Castinel A."/>
            <person name="Donnadieu C."/>
            <person name="Desvignes T."/>
            <person name="Floi Bucao C."/>
            <person name="Jouanno E."/>
            <person name="Wen M."/>
            <person name="Mejri S."/>
            <person name="Dirks R."/>
            <person name="Jansen H."/>
            <person name="Henkel C."/>
            <person name="Chen W.J."/>
            <person name="Zahm M."/>
            <person name="Cabau C."/>
            <person name="Klopp C."/>
            <person name="Thompson A.W."/>
            <person name="Robinson-Rechavi M."/>
            <person name="Braasch I."/>
            <person name="Lecointre G."/>
            <person name="Bobe J."/>
            <person name="Postlethwait J.H."/>
            <person name="Berthelot C."/>
            <person name="Roest Crollius H."/>
            <person name="Guiguen Y."/>
        </authorList>
    </citation>
    <scope>NUCLEOTIDE SEQUENCE</scope>
    <source>
        <strain evidence="2">WJC10195</strain>
    </source>
</reference>
<dbReference type="AlphaFoldDB" id="A0A9Q1E5N6"/>
<gene>
    <name evidence="2" type="ORF">SKAU_G00424970</name>
</gene>
<keyword evidence="1" id="KW-1133">Transmembrane helix</keyword>
<keyword evidence="3" id="KW-1185">Reference proteome</keyword>
<accession>A0A9Q1E5N6</accession>
<dbReference type="EMBL" id="JAINUF010000025">
    <property type="protein sequence ID" value="KAJ8332708.1"/>
    <property type="molecule type" value="Genomic_DNA"/>
</dbReference>
<sequence>MTCGSGKSKKTFWQITIFQAIASISLTAIGRILRKHQVTMKLIYLVPFQRNEDRVKALRVEYVQRMMEIDAGAEQHEILYVNEAGFNLCKIQSFNLWNIIGQRAPVAVPGQRGADITMCCHFQEWS</sequence>
<dbReference type="Proteomes" id="UP001152622">
    <property type="component" value="Unassembled WGS sequence"/>
</dbReference>
<evidence type="ECO:0000313" key="3">
    <source>
        <dbReference type="Proteomes" id="UP001152622"/>
    </source>
</evidence>
<name>A0A9Q1E5N6_SYNKA</name>
<feature type="transmembrane region" description="Helical" evidence="1">
    <location>
        <begin position="12"/>
        <end position="33"/>
    </location>
</feature>
<organism evidence="2 3">
    <name type="scientific">Synaphobranchus kaupii</name>
    <name type="common">Kaup's arrowtooth eel</name>
    <dbReference type="NCBI Taxonomy" id="118154"/>
    <lineage>
        <taxon>Eukaryota</taxon>
        <taxon>Metazoa</taxon>
        <taxon>Chordata</taxon>
        <taxon>Craniata</taxon>
        <taxon>Vertebrata</taxon>
        <taxon>Euteleostomi</taxon>
        <taxon>Actinopterygii</taxon>
        <taxon>Neopterygii</taxon>
        <taxon>Teleostei</taxon>
        <taxon>Anguilliformes</taxon>
        <taxon>Synaphobranchidae</taxon>
        <taxon>Synaphobranchus</taxon>
    </lineage>
</organism>
<evidence type="ECO:0000256" key="1">
    <source>
        <dbReference type="SAM" id="Phobius"/>
    </source>
</evidence>
<protein>
    <submittedName>
        <fullName evidence="2">Uncharacterized protein</fullName>
    </submittedName>
</protein>
<proteinExistence type="predicted"/>
<dbReference type="OrthoDB" id="8928061at2759"/>
<keyword evidence="1" id="KW-0472">Membrane</keyword>